<dbReference type="PRINTS" id="PR01217">
    <property type="entry name" value="PRICHEXTENSN"/>
</dbReference>
<keyword evidence="3" id="KW-1185">Reference proteome</keyword>
<sequence length="120" mass="13535">MRTPARVPRSSSPPPRCAGVDRRSPPSRPPVYERLPPHRGVSTRPREPTSLKTYPALPNPPDHSIPTRPHPPAVTPCPLSPVASPRRNRGLHRPLRHDLRLNRANKYNPRPNPYTPNKIN</sequence>
<accession>A0AAW1R225</accession>
<feature type="compositionally biased region" description="Pro residues" evidence="1">
    <location>
        <begin position="57"/>
        <end position="79"/>
    </location>
</feature>
<dbReference type="AlphaFoldDB" id="A0AAW1R225"/>
<feature type="compositionally biased region" description="Low complexity" evidence="1">
    <location>
        <begin position="1"/>
        <end position="10"/>
    </location>
</feature>
<gene>
    <name evidence="2" type="ORF">WJX74_009846</name>
</gene>
<feature type="region of interest" description="Disordered" evidence="1">
    <location>
        <begin position="1"/>
        <end position="120"/>
    </location>
</feature>
<evidence type="ECO:0000313" key="3">
    <source>
        <dbReference type="Proteomes" id="UP001438707"/>
    </source>
</evidence>
<evidence type="ECO:0000256" key="1">
    <source>
        <dbReference type="SAM" id="MobiDB-lite"/>
    </source>
</evidence>
<dbReference type="EMBL" id="JALJOS010000018">
    <property type="protein sequence ID" value="KAK9827543.1"/>
    <property type="molecule type" value="Genomic_DNA"/>
</dbReference>
<dbReference type="Proteomes" id="UP001438707">
    <property type="component" value="Unassembled WGS sequence"/>
</dbReference>
<proteinExistence type="predicted"/>
<organism evidence="2 3">
    <name type="scientific">Apatococcus lobatus</name>
    <dbReference type="NCBI Taxonomy" id="904363"/>
    <lineage>
        <taxon>Eukaryota</taxon>
        <taxon>Viridiplantae</taxon>
        <taxon>Chlorophyta</taxon>
        <taxon>core chlorophytes</taxon>
        <taxon>Trebouxiophyceae</taxon>
        <taxon>Chlorellales</taxon>
        <taxon>Chlorellaceae</taxon>
        <taxon>Apatococcus</taxon>
    </lineage>
</organism>
<protein>
    <submittedName>
        <fullName evidence="2">Uncharacterized protein</fullName>
    </submittedName>
</protein>
<name>A0AAW1R225_9CHLO</name>
<comment type="caution">
    <text evidence="2">The sequence shown here is derived from an EMBL/GenBank/DDBJ whole genome shotgun (WGS) entry which is preliminary data.</text>
</comment>
<reference evidence="2 3" key="1">
    <citation type="journal article" date="2024" name="Nat. Commun.">
        <title>Phylogenomics reveals the evolutionary origins of lichenization in chlorophyte algae.</title>
        <authorList>
            <person name="Puginier C."/>
            <person name="Libourel C."/>
            <person name="Otte J."/>
            <person name="Skaloud P."/>
            <person name="Haon M."/>
            <person name="Grisel S."/>
            <person name="Petersen M."/>
            <person name="Berrin J.G."/>
            <person name="Delaux P.M."/>
            <person name="Dal Grande F."/>
            <person name="Keller J."/>
        </authorList>
    </citation>
    <scope>NUCLEOTIDE SEQUENCE [LARGE SCALE GENOMIC DNA]</scope>
    <source>
        <strain evidence="2 3">SAG 2145</strain>
    </source>
</reference>
<evidence type="ECO:0000313" key="2">
    <source>
        <dbReference type="EMBL" id="KAK9827543.1"/>
    </source>
</evidence>
<feature type="compositionally biased region" description="Basic residues" evidence="1">
    <location>
        <begin position="86"/>
        <end position="95"/>
    </location>
</feature>